<gene>
    <name evidence="2" type="ORF">GA0074692_6665</name>
</gene>
<dbReference type="EMBL" id="FMHW01000002">
    <property type="protein sequence ID" value="SCL42119.1"/>
    <property type="molecule type" value="Genomic_DNA"/>
</dbReference>
<dbReference type="Proteomes" id="UP000198959">
    <property type="component" value="Unassembled WGS sequence"/>
</dbReference>
<dbReference type="RefSeq" id="WP_091652108.1">
    <property type="nucleotide sequence ID" value="NZ_FMHW01000002.1"/>
</dbReference>
<protein>
    <recommendedName>
        <fullName evidence="4">ABC-type transport system involved in multi-copper enzyme maturation, permease component</fullName>
    </recommendedName>
</protein>
<feature type="transmembrane region" description="Helical" evidence="1">
    <location>
        <begin position="209"/>
        <end position="228"/>
    </location>
</feature>
<evidence type="ECO:0000313" key="2">
    <source>
        <dbReference type="EMBL" id="SCL42119.1"/>
    </source>
</evidence>
<feature type="transmembrane region" description="Helical" evidence="1">
    <location>
        <begin position="52"/>
        <end position="72"/>
    </location>
</feature>
<evidence type="ECO:0000313" key="3">
    <source>
        <dbReference type="Proteomes" id="UP000198959"/>
    </source>
</evidence>
<organism evidence="2 3">
    <name type="scientific">Micromonospora pallida</name>
    <dbReference type="NCBI Taxonomy" id="145854"/>
    <lineage>
        <taxon>Bacteria</taxon>
        <taxon>Bacillati</taxon>
        <taxon>Actinomycetota</taxon>
        <taxon>Actinomycetes</taxon>
        <taxon>Micromonosporales</taxon>
        <taxon>Micromonosporaceae</taxon>
        <taxon>Micromonospora</taxon>
    </lineage>
</organism>
<sequence>MSGSSSASGSYLRSRLGLGTVVALLTAAQGIATIWAKSERWVGHWPSSSAVVAWAGLWGSCIAAGAVAWAVAAPRRGGYLSMLVASSRSRSRIYRPALLSVTVGSLVGYLAVVGYVVAMTAPRATEGGLDPLELLPLLAWVVMSVGIGATLGTVVPAPVVAPVVAAVVPYVIYMGAMYVDSSIDRAVLYDLSIIDNSAREYLRLPVELLVLRSALWLALGAALVTWMLGRGRVASVLAVVAGFAAAGGLVTANTRLPVPEAYAVVCADGAPRVCVDRAHDHLLPEYRDRVVAGLTPLGALRLDEATVVQSQELFDHATRFAGQAPPPVGTRIVVPVAKRNTAPAHEIDPERFEAHLGFGIFVAPCRTVRADQGRTTRSVTPGRRTSFVLYHWWLTERGLPTDGSNYPGEIGTQALLAEDAGLAEDARRFADLSDDDRAAWFGRHRDAVLTCQAGEPA</sequence>
<feature type="transmembrane region" description="Helical" evidence="1">
    <location>
        <begin position="234"/>
        <end position="252"/>
    </location>
</feature>
<dbReference type="AlphaFoldDB" id="A0A1C6TK48"/>
<feature type="transmembrane region" description="Helical" evidence="1">
    <location>
        <begin position="137"/>
        <end position="168"/>
    </location>
</feature>
<evidence type="ECO:0000256" key="1">
    <source>
        <dbReference type="SAM" id="Phobius"/>
    </source>
</evidence>
<keyword evidence="1" id="KW-0472">Membrane</keyword>
<keyword evidence="1" id="KW-1133">Transmembrane helix</keyword>
<evidence type="ECO:0008006" key="4">
    <source>
        <dbReference type="Google" id="ProtNLM"/>
    </source>
</evidence>
<keyword evidence="1" id="KW-0812">Transmembrane</keyword>
<reference evidence="3" key="1">
    <citation type="submission" date="2016-06" db="EMBL/GenBank/DDBJ databases">
        <authorList>
            <person name="Varghese N."/>
            <person name="Submissions Spin"/>
        </authorList>
    </citation>
    <scope>NUCLEOTIDE SEQUENCE [LARGE SCALE GENOMIC DNA]</scope>
    <source>
        <strain evidence="3">DSM 43817</strain>
    </source>
</reference>
<accession>A0A1C6TK48</accession>
<feature type="transmembrane region" description="Helical" evidence="1">
    <location>
        <begin position="93"/>
        <end position="117"/>
    </location>
</feature>
<dbReference type="STRING" id="145854.GA0074692_6665"/>
<keyword evidence="3" id="KW-1185">Reference proteome</keyword>
<proteinExistence type="predicted"/>
<name>A0A1C6TK48_9ACTN</name>
<dbReference type="OrthoDB" id="3402382at2"/>